<dbReference type="OrthoDB" id="7312911at2"/>
<dbReference type="AlphaFoldDB" id="A0A327KTP0"/>
<gene>
    <name evidence="1" type="ORF">CH338_00730</name>
</gene>
<comment type="caution">
    <text evidence="1">The sequence shown here is derived from an EMBL/GenBank/DDBJ whole genome shotgun (WGS) entry which is preliminary data.</text>
</comment>
<organism evidence="1 2">
    <name type="scientific">Rhodoplanes elegans</name>
    <dbReference type="NCBI Taxonomy" id="29408"/>
    <lineage>
        <taxon>Bacteria</taxon>
        <taxon>Pseudomonadati</taxon>
        <taxon>Pseudomonadota</taxon>
        <taxon>Alphaproteobacteria</taxon>
        <taxon>Hyphomicrobiales</taxon>
        <taxon>Nitrobacteraceae</taxon>
        <taxon>Rhodoplanes</taxon>
    </lineage>
</organism>
<dbReference type="Proteomes" id="UP000248863">
    <property type="component" value="Unassembled WGS sequence"/>
</dbReference>
<evidence type="ECO:0000313" key="2">
    <source>
        <dbReference type="Proteomes" id="UP000248863"/>
    </source>
</evidence>
<dbReference type="RefSeq" id="WP_111355123.1">
    <property type="nucleotide sequence ID" value="NZ_NHSK01000106.1"/>
</dbReference>
<name>A0A327KTP0_9BRAD</name>
<sequence>MNTITSFAAGHFTADRNTYDLLALTAQMRTLASQLSTRRVGETYGDLGIGRSASLAARAQLAGLAGYDMAIDGSRPRVELTSLSLAQIAKSAATLGGGLTNPSADNLGTREIAKAGLERTLAALNQTFNGQYLFGGRESRVPPVLTANAFLEDDVTDATRPLAGLRTMVAEQIRADQGSGTGHLSVSTPSPTRVLVEESSDAGVRANFGFNISGKPTATGPFVINYTPGIADGAAPRFAQAPLATDRFRVVVNQASGGQKTYDLSGADLADVSSPAKAAASLVTLVGDGKIASVQSGTPPGLTASFANAGTRASFDIDVTALPKEGDRLSIRLSLHDGTTTTLTLRAQSEADPQSTTSFAIGTTASETARNLSATLQRALGRAAGTDLAASATLRATQDFFAGSTAPGLAPRRIDFTGPAPTYFQSASASTVIWYKGEASPSDPRSSFVVRAGATRTVAVGARADEAPLRGALSVFAALAVTDPSATTPEATERWKALVTRSRSQLPPGETLDALSNEFALASGALADAKTQNTSARAIIQTHLDQLETIPTEEVMVKLLDVQARLQASYQVTATLSKLSLVNYLR</sequence>
<evidence type="ECO:0000313" key="1">
    <source>
        <dbReference type="EMBL" id="RAI42189.1"/>
    </source>
</evidence>
<dbReference type="EMBL" id="NPEU01000003">
    <property type="protein sequence ID" value="RAI42189.1"/>
    <property type="molecule type" value="Genomic_DNA"/>
</dbReference>
<accession>A0A327KTP0</accession>
<evidence type="ECO:0008006" key="3">
    <source>
        <dbReference type="Google" id="ProtNLM"/>
    </source>
</evidence>
<reference evidence="1 2" key="1">
    <citation type="submission" date="2017-07" db="EMBL/GenBank/DDBJ databases">
        <title>Draft Genome Sequences of Select Purple Nonsulfur Bacteria.</title>
        <authorList>
            <person name="Lasarre B."/>
            <person name="Mckinlay J.B."/>
        </authorList>
    </citation>
    <scope>NUCLEOTIDE SEQUENCE [LARGE SCALE GENOMIC DNA]</scope>
    <source>
        <strain evidence="1 2">DSM 11907</strain>
    </source>
</reference>
<dbReference type="SUPFAM" id="SSF64518">
    <property type="entry name" value="Phase 1 flagellin"/>
    <property type="match status" value="1"/>
</dbReference>
<protein>
    <recommendedName>
        <fullName evidence="3">Flagellin C-terminal domain-containing protein</fullName>
    </recommendedName>
</protein>
<keyword evidence="2" id="KW-1185">Reference proteome</keyword>
<proteinExistence type="predicted"/>